<sequence>MPSDGTKIAEECFIAYEKLKTGDAAFILFEIKDEVIVVNQIGKPADAYNDYYDAFLEALPANECRYGVLYLDDVMDHQGIKKRELVFYGWAPDQCHVKQRMMHSTSLIIFRRRLVGPGVGIEIQANDVSEAQREAVFEKAQRRPVFIQ</sequence>
<dbReference type="InterPro" id="IPR029006">
    <property type="entry name" value="ADF-H/Gelsolin-like_dom_sf"/>
</dbReference>
<gene>
    <name evidence="7" type="ORF">LRAMOSA04079</name>
</gene>
<organism evidence="7">
    <name type="scientific">Lichtheimia ramosa</name>
    <dbReference type="NCBI Taxonomy" id="688394"/>
    <lineage>
        <taxon>Eukaryota</taxon>
        <taxon>Fungi</taxon>
        <taxon>Fungi incertae sedis</taxon>
        <taxon>Mucoromycota</taxon>
        <taxon>Mucoromycotina</taxon>
        <taxon>Mucoromycetes</taxon>
        <taxon>Mucorales</taxon>
        <taxon>Lichtheimiaceae</taxon>
        <taxon>Lichtheimia</taxon>
    </lineage>
</organism>
<dbReference type="Gene3D" id="3.40.20.10">
    <property type="entry name" value="Severin"/>
    <property type="match status" value="1"/>
</dbReference>
<evidence type="ECO:0000256" key="3">
    <source>
        <dbReference type="ARBA" id="ARBA00015630"/>
    </source>
</evidence>
<evidence type="ECO:0000313" key="7">
    <source>
        <dbReference type="EMBL" id="CDS11883.1"/>
    </source>
</evidence>
<evidence type="ECO:0000256" key="4">
    <source>
        <dbReference type="ARBA" id="ARBA00023203"/>
    </source>
</evidence>
<dbReference type="Pfam" id="PF00241">
    <property type="entry name" value="Cofilin_ADF"/>
    <property type="match status" value="1"/>
</dbReference>
<dbReference type="EMBL" id="LK023357">
    <property type="protein sequence ID" value="CDS11883.1"/>
    <property type="molecule type" value="Genomic_DNA"/>
</dbReference>
<comment type="subcellular location">
    <subcellularLocation>
        <location evidence="1">Nucleus matrix</location>
    </subcellularLocation>
</comment>
<dbReference type="InterPro" id="IPR017904">
    <property type="entry name" value="ADF/Cofilin"/>
</dbReference>
<feature type="domain" description="ADF-H" evidence="6">
    <location>
        <begin position="5"/>
        <end position="141"/>
    </location>
</feature>
<dbReference type="PANTHER" id="PTHR11913">
    <property type="entry name" value="COFILIN-RELATED"/>
    <property type="match status" value="1"/>
</dbReference>
<dbReference type="OrthoDB" id="10249245at2759"/>
<dbReference type="AlphaFoldDB" id="A0A077WXV6"/>
<dbReference type="GO" id="GO:0016363">
    <property type="term" value="C:nuclear matrix"/>
    <property type="evidence" value="ECO:0007669"/>
    <property type="project" value="UniProtKB-SubCell"/>
</dbReference>
<name>A0A077WXV6_9FUNG</name>
<dbReference type="SMART" id="SM00102">
    <property type="entry name" value="ADF"/>
    <property type="match status" value="1"/>
</dbReference>
<dbReference type="GO" id="GO:0030042">
    <property type="term" value="P:actin filament depolymerization"/>
    <property type="evidence" value="ECO:0007669"/>
    <property type="project" value="InterPro"/>
</dbReference>
<evidence type="ECO:0000256" key="2">
    <source>
        <dbReference type="ARBA" id="ARBA00006844"/>
    </source>
</evidence>
<dbReference type="PROSITE" id="PS51263">
    <property type="entry name" value="ADF_H"/>
    <property type="match status" value="1"/>
</dbReference>
<evidence type="ECO:0000259" key="6">
    <source>
        <dbReference type="PROSITE" id="PS51263"/>
    </source>
</evidence>
<dbReference type="InterPro" id="IPR002108">
    <property type="entry name" value="ADF-H"/>
</dbReference>
<keyword evidence="4" id="KW-0009">Actin-binding</keyword>
<reference evidence="7" key="1">
    <citation type="journal article" date="2014" name="Genome Announc.">
        <title>De novo whole-genome sequence and genome annotation of Lichtheimia ramosa.</title>
        <authorList>
            <person name="Linde J."/>
            <person name="Schwartze V."/>
            <person name="Binder U."/>
            <person name="Lass-Florl C."/>
            <person name="Voigt K."/>
            <person name="Horn F."/>
        </authorList>
    </citation>
    <scope>NUCLEOTIDE SEQUENCE</scope>
    <source>
        <strain evidence="7">JMRC FSU:6197</strain>
    </source>
</reference>
<proteinExistence type="inferred from homology"/>
<evidence type="ECO:0000256" key="1">
    <source>
        <dbReference type="ARBA" id="ARBA00004109"/>
    </source>
</evidence>
<accession>A0A077WXV6</accession>
<dbReference type="CDD" id="cd11286">
    <property type="entry name" value="ADF_cofilin_like"/>
    <property type="match status" value="1"/>
</dbReference>
<dbReference type="GO" id="GO:0003779">
    <property type="term" value="F:actin binding"/>
    <property type="evidence" value="ECO:0007669"/>
    <property type="project" value="UniProtKB-KW"/>
</dbReference>
<comment type="similarity">
    <text evidence="2">Belongs to the actin-binding proteins ADF family.</text>
</comment>
<evidence type="ECO:0000256" key="5">
    <source>
        <dbReference type="ARBA" id="ARBA00032427"/>
    </source>
</evidence>
<protein>
    <recommendedName>
        <fullName evidence="3">Cofilin</fullName>
    </recommendedName>
    <alternativeName>
        <fullName evidence="5">Actin-depolymerizing factor 1</fullName>
    </alternativeName>
</protein>
<dbReference type="GO" id="GO:0015629">
    <property type="term" value="C:actin cytoskeleton"/>
    <property type="evidence" value="ECO:0007669"/>
    <property type="project" value="InterPro"/>
</dbReference>
<dbReference type="SUPFAM" id="SSF55753">
    <property type="entry name" value="Actin depolymerizing proteins"/>
    <property type="match status" value="1"/>
</dbReference>